<dbReference type="EMBL" id="BJVY01000025">
    <property type="protein sequence ID" value="GEL72451.1"/>
    <property type="molecule type" value="Genomic_DNA"/>
</dbReference>
<name>A0A511HFZ1_9BACT</name>
<gene>
    <name evidence="1" type="ORF">MVI01_42350</name>
</gene>
<comment type="caution">
    <text evidence="1">The sequence shown here is derived from an EMBL/GenBank/DDBJ whole genome shotgun (WGS) entry which is preliminary data.</text>
</comment>
<dbReference type="AlphaFoldDB" id="A0A511HFZ1"/>
<proteinExistence type="predicted"/>
<organism evidence="1 2">
    <name type="scientific">Myxococcus virescens</name>
    <dbReference type="NCBI Taxonomy" id="83456"/>
    <lineage>
        <taxon>Bacteria</taxon>
        <taxon>Pseudomonadati</taxon>
        <taxon>Myxococcota</taxon>
        <taxon>Myxococcia</taxon>
        <taxon>Myxococcales</taxon>
        <taxon>Cystobacterineae</taxon>
        <taxon>Myxococcaceae</taxon>
        <taxon>Myxococcus</taxon>
    </lineage>
</organism>
<reference evidence="1 2" key="1">
    <citation type="submission" date="2019-07" db="EMBL/GenBank/DDBJ databases">
        <title>Whole genome shotgun sequence of Myxococcus virescens NBRC 100334.</title>
        <authorList>
            <person name="Hosoyama A."/>
            <person name="Uohara A."/>
            <person name="Ohji S."/>
            <person name="Ichikawa N."/>
        </authorList>
    </citation>
    <scope>NUCLEOTIDE SEQUENCE [LARGE SCALE GENOMIC DNA]</scope>
    <source>
        <strain evidence="1 2">NBRC 100334</strain>
    </source>
</reference>
<evidence type="ECO:0000313" key="1">
    <source>
        <dbReference type="EMBL" id="GEL72451.1"/>
    </source>
</evidence>
<accession>A0A511HFZ1</accession>
<protein>
    <submittedName>
        <fullName evidence="1">Uncharacterized protein</fullName>
    </submittedName>
</protein>
<evidence type="ECO:0000313" key="2">
    <source>
        <dbReference type="Proteomes" id="UP000321224"/>
    </source>
</evidence>
<dbReference type="Proteomes" id="UP000321224">
    <property type="component" value="Unassembled WGS sequence"/>
</dbReference>
<sequence length="106" mass="11112">MPTACPPSVAWIFNKLGQVRGDPGCRSYRLATAEAEERTGSKSRESLFGGLSRAAWPGPIRGGVTRMSRERGAAWKCEAGPVAGQGGGVADPRRVVAARLCRACPG</sequence>